<comment type="caution">
    <text evidence="6">The sequence shown here is derived from an EMBL/GenBank/DDBJ whole genome shotgun (WGS) entry which is preliminary data.</text>
</comment>
<dbReference type="Proteomes" id="UP000601361">
    <property type="component" value="Unassembled WGS sequence"/>
</dbReference>
<keyword evidence="5" id="KW-0812">Transmembrane</keyword>
<evidence type="ECO:0000256" key="4">
    <source>
        <dbReference type="ARBA" id="ARBA00023163"/>
    </source>
</evidence>
<dbReference type="InterPro" id="IPR036390">
    <property type="entry name" value="WH_DNA-bd_sf"/>
</dbReference>
<keyword evidence="5" id="KW-1133">Transmembrane helix</keyword>
<gene>
    <name evidence="6" type="ORF">GCM10011378_05820</name>
</gene>
<reference evidence="7" key="1">
    <citation type="journal article" date="2019" name="Int. J. Syst. Evol. Microbiol.">
        <title>The Global Catalogue of Microorganisms (GCM) 10K type strain sequencing project: providing services to taxonomists for standard genome sequencing and annotation.</title>
        <authorList>
            <consortium name="The Broad Institute Genomics Platform"/>
            <consortium name="The Broad Institute Genome Sequencing Center for Infectious Disease"/>
            <person name="Wu L."/>
            <person name="Ma J."/>
        </authorList>
    </citation>
    <scope>NUCLEOTIDE SEQUENCE [LARGE SCALE GENOMIC DNA]</scope>
    <source>
        <strain evidence="7">CGMCC 1.12990</strain>
    </source>
</reference>
<evidence type="ECO:0000256" key="2">
    <source>
        <dbReference type="ARBA" id="ARBA00023015"/>
    </source>
</evidence>
<comment type="similarity">
    <text evidence="1">Belongs to the BlaI transcriptional regulatory family.</text>
</comment>
<evidence type="ECO:0000313" key="7">
    <source>
        <dbReference type="Proteomes" id="UP000601361"/>
    </source>
</evidence>
<dbReference type="InterPro" id="IPR036388">
    <property type="entry name" value="WH-like_DNA-bd_sf"/>
</dbReference>
<keyword evidence="7" id="KW-1185">Reference proteome</keyword>
<evidence type="ECO:0000256" key="1">
    <source>
        <dbReference type="ARBA" id="ARBA00011046"/>
    </source>
</evidence>
<sequence>MAYELVRNISPATFLRVGAAAGLRRALGPVFFLVPLFIIAMSKSPLPKPTESELEILQVLWQHGPSTVRFVNDELSQKRDVGYTTTLKLLQLMLDKGLVLRDDDSKTHVYRAAVREEETQGLLLDKFVESAFGGSAMKLVMQALGNRRTSREELAQIRRLLNDIEIQNDTTPPSTDDAR</sequence>
<protein>
    <recommendedName>
        <fullName evidence="8">Transcriptional regulator</fullName>
    </recommendedName>
</protein>
<dbReference type="RefSeq" id="WP_308428037.1">
    <property type="nucleotide sequence ID" value="NZ_BMGS01000001.1"/>
</dbReference>
<keyword evidence="2" id="KW-0805">Transcription regulation</keyword>
<name>A0ABQ1WJ62_9BACT</name>
<keyword evidence="4" id="KW-0804">Transcription</keyword>
<evidence type="ECO:0008006" key="8">
    <source>
        <dbReference type="Google" id="ProtNLM"/>
    </source>
</evidence>
<dbReference type="Gene3D" id="1.10.10.10">
    <property type="entry name" value="Winged helix-like DNA-binding domain superfamily/Winged helix DNA-binding domain"/>
    <property type="match status" value="1"/>
</dbReference>
<dbReference type="EMBL" id="BMGS01000001">
    <property type="protein sequence ID" value="GGG32139.1"/>
    <property type="molecule type" value="Genomic_DNA"/>
</dbReference>
<keyword evidence="3" id="KW-0238">DNA-binding</keyword>
<organism evidence="6 7">
    <name type="scientific">Hymenobacter glacieicola</name>
    <dbReference type="NCBI Taxonomy" id="1562124"/>
    <lineage>
        <taxon>Bacteria</taxon>
        <taxon>Pseudomonadati</taxon>
        <taxon>Bacteroidota</taxon>
        <taxon>Cytophagia</taxon>
        <taxon>Cytophagales</taxon>
        <taxon>Hymenobacteraceae</taxon>
        <taxon>Hymenobacter</taxon>
    </lineage>
</organism>
<accession>A0ABQ1WJ62</accession>
<dbReference type="Pfam" id="PF03965">
    <property type="entry name" value="Penicillinase_R"/>
    <property type="match status" value="1"/>
</dbReference>
<dbReference type="InterPro" id="IPR005650">
    <property type="entry name" value="BlaI_family"/>
</dbReference>
<evidence type="ECO:0000256" key="5">
    <source>
        <dbReference type="SAM" id="Phobius"/>
    </source>
</evidence>
<dbReference type="SUPFAM" id="SSF46785">
    <property type="entry name" value="Winged helix' DNA-binding domain"/>
    <property type="match status" value="1"/>
</dbReference>
<proteinExistence type="inferred from homology"/>
<keyword evidence="5" id="KW-0472">Membrane</keyword>
<evidence type="ECO:0000256" key="3">
    <source>
        <dbReference type="ARBA" id="ARBA00023125"/>
    </source>
</evidence>
<dbReference type="Gene3D" id="1.10.4040.10">
    <property type="entry name" value="Penicillinase repressor domain"/>
    <property type="match status" value="1"/>
</dbReference>
<evidence type="ECO:0000313" key="6">
    <source>
        <dbReference type="EMBL" id="GGG32139.1"/>
    </source>
</evidence>
<feature type="transmembrane region" description="Helical" evidence="5">
    <location>
        <begin position="26"/>
        <end position="42"/>
    </location>
</feature>